<reference evidence="10 11" key="1">
    <citation type="submission" date="2021-03" db="EMBL/GenBank/DDBJ databases">
        <authorList>
            <person name="Kanchanasin P."/>
            <person name="Saeng-In P."/>
            <person name="Phongsopitanun W."/>
            <person name="Yuki M."/>
            <person name="Kudo T."/>
            <person name="Ohkuma M."/>
            <person name="Tanasupawat S."/>
        </authorList>
    </citation>
    <scope>NUCLEOTIDE SEQUENCE [LARGE SCALE GENOMIC DNA]</scope>
    <source>
        <strain evidence="10 11">L46</strain>
    </source>
</reference>
<evidence type="ECO:0000256" key="2">
    <source>
        <dbReference type="ARBA" id="ARBA00007805"/>
    </source>
</evidence>
<dbReference type="PANTHER" id="PTHR45753">
    <property type="entry name" value="ORNITHINE CARBAMOYLTRANSFERASE, MITOCHONDRIAL"/>
    <property type="match status" value="1"/>
</dbReference>
<feature type="binding site" evidence="7">
    <location>
        <begin position="264"/>
        <end position="265"/>
    </location>
    <ligand>
        <name>carbamoyl phosphate</name>
        <dbReference type="ChEBI" id="CHEBI:58228"/>
    </ligand>
</feature>
<dbReference type="Pfam" id="PF00185">
    <property type="entry name" value="OTCace"/>
    <property type="match status" value="1"/>
</dbReference>
<dbReference type="EC" id="2.1.3.3" evidence="3 7"/>
<comment type="catalytic activity">
    <reaction evidence="6 7">
        <text>carbamoyl phosphate + L-ornithine = L-citrulline + phosphate + H(+)</text>
        <dbReference type="Rhea" id="RHEA:19513"/>
        <dbReference type="ChEBI" id="CHEBI:15378"/>
        <dbReference type="ChEBI" id="CHEBI:43474"/>
        <dbReference type="ChEBI" id="CHEBI:46911"/>
        <dbReference type="ChEBI" id="CHEBI:57743"/>
        <dbReference type="ChEBI" id="CHEBI:58228"/>
        <dbReference type="EC" id="2.1.3.3"/>
    </reaction>
</comment>
<evidence type="ECO:0000313" key="10">
    <source>
        <dbReference type="EMBL" id="MBO2441341.1"/>
    </source>
</evidence>
<feature type="binding site" evidence="7">
    <location>
        <position position="100"/>
    </location>
    <ligand>
        <name>carbamoyl phosphate</name>
        <dbReference type="ChEBI" id="CHEBI:58228"/>
    </ligand>
</feature>
<dbReference type="InterPro" id="IPR024904">
    <property type="entry name" value="OTCase_ArgI"/>
</dbReference>
<evidence type="ECO:0000256" key="7">
    <source>
        <dbReference type="HAMAP-Rule" id="MF_01109"/>
    </source>
</evidence>
<dbReference type="PROSITE" id="PS00097">
    <property type="entry name" value="CARBAMOYLTRANSFERASE"/>
    <property type="match status" value="1"/>
</dbReference>
<feature type="domain" description="Aspartate/ornithine carbamoyltransferase Asp/Orn-binding" evidence="8">
    <location>
        <begin position="147"/>
        <end position="302"/>
    </location>
</feature>
<dbReference type="NCBIfam" id="NF001986">
    <property type="entry name" value="PRK00779.1"/>
    <property type="match status" value="1"/>
</dbReference>
<dbReference type="InterPro" id="IPR006132">
    <property type="entry name" value="Asp/Orn_carbamoyltranf_P-bd"/>
</dbReference>
<dbReference type="InterPro" id="IPR036901">
    <property type="entry name" value="Asp/Orn_carbamoylTrfase_sf"/>
</dbReference>
<comment type="subcellular location">
    <subcellularLocation>
        <location evidence="7">Cytoplasm</location>
    </subcellularLocation>
</comment>
<evidence type="ECO:0000256" key="4">
    <source>
        <dbReference type="ARBA" id="ARBA00016634"/>
    </source>
</evidence>
<organism evidence="10 11">
    <name type="scientific">Actinomadura nitritigenes</name>
    <dbReference type="NCBI Taxonomy" id="134602"/>
    <lineage>
        <taxon>Bacteria</taxon>
        <taxon>Bacillati</taxon>
        <taxon>Actinomycetota</taxon>
        <taxon>Actinomycetes</taxon>
        <taxon>Streptosporangiales</taxon>
        <taxon>Thermomonosporaceae</taxon>
        <taxon>Actinomadura</taxon>
    </lineage>
</organism>
<feature type="binding site" evidence="7">
    <location>
        <position position="159"/>
    </location>
    <ligand>
        <name>L-ornithine</name>
        <dbReference type="ChEBI" id="CHEBI:46911"/>
    </ligand>
</feature>
<evidence type="ECO:0000259" key="9">
    <source>
        <dbReference type="Pfam" id="PF02729"/>
    </source>
</evidence>
<evidence type="ECO:0000256" key="5">
    <source>
        <dbReference type="ARBA" id="ARBA00022679"/>
    </source>
</evidence>
<accession>A0ABS3R506</accession>
<keyword evidence="5 7" id="KW-0808">Transferase</keyword>
<comment type="pathway">
    <text evidence="1">Amino-acid biosynthesis; L-arginine biosynthesis; L-arginine from L-ornithine and carbamoyl phosphate: step 1/3.</text>
</comment>
<sequence length="312" mass="32766">MKDLLRVGDMSARDLALLLKLAAGFQDDPTAASELLAGRIVPMYFAKPSTRTRLSTAAAVARLGGAPVTVGPDELQLRRGETIGDTARVMGSYAAAVVIRTFADADVEELAAAAPIPVINALTDGHHPLQAVADLLTVQEHFGDLHGRRIAYVGDGANNVARSLTEAAALAGMDMAIAAPDGHLPGEEALASARAEAGRHGGSVLVTHDPAVAVAGASVVYTDVWLSMGDPEEERAHRRAAFDAYQVNQDLMDRAGEDAVFMHCLPAHRGEEVTAAVIDGGRSLAFRQAANRLPAAQAVLYALLTDQLEGRR</sequence>
<dbReference type="NCBIfam" id="TIGR00658">
    <property type="entry name" value="orni_carb_tr"/>
    <property type="match status" value="1"/>
</dbReference>
<keyword evidence="11" id="KW-1185">Reference proteome</keyword>
<dbReference type="RefSeq" id="WP_208269709.1">
    <property type="nucleotide sequence ID" value="NZ_BAAAGM010000070.1"/>
</dbReference>
<dbReference type="InterPro" id="IPR006130">
    <property type="entry name" value="Asp/Orn_carbamoylTrfase"/>
</dbReference>
<feature type="binding site" evidence="7">
    <location>
        <begin position="127"/>
        <end position="130"/>
    </location>
    <ligand>
        <name>carbamoyl phosphate</name>
        <dbReference type="ChEBI" id="CHEBI:58228"/>
    </ligand>
</feature>
<evidence type="ECO:0000256" key="1">
    <source>
        <dbReference type="ARBA" id="ARBA00004975"/>
    </source>
</evidence>
<feature type="binding site" evidence="7">
    <location>
        <begin position="49"/>
        <end position="52"/>
    </location>
    <ligand>
        <name>carbamoyl phosphate</name>
        <dbReference type="ChEBI" id="CHEBI:58228"/>
    </ligand>
</feature>
<dbReference type="PRINTS" id="PR00102">
    <property type="entry name" value="OTCASE"/>
</dbReference>
<protein>
    <recommendedName>
        <fullName evidence="4 7">Ornithine carbamoyltransferase</fullName>
        <shortName evidence="7">OTCase</shortName>
        <ecNumber evidence="3 7">2.1.3.3</ecNumber>
    </recommendedName>
</protein>
<dbReference type="Gene3D" id="3.40.50.1370">
    <property type="entry name" value="Aspartate/ornithine carbamoyltransferase"/>
    <property type="match status" value="2"/>
</dbReference>
<dbReference type="Pfam" id="PF02729">
    <property type="entry name" value="OTCace_N"/>
    <property type="match status" value="1"/>
</dbReference>
<dbReference type="PRINTS" id="PR00100">
    <property type="entry name" value="AOTCASE"/>
</dbReference>
<feature type="binding site" evidence="7">
    <location>
        <position position="76"/>
    </location>
    <ligand>
        <name>carbamoyl phosphate</name>
        <dbReference type="ChEBI" id="CHEBI:58228"/>
    </ligand>
</feature>
<evidence type="ECO:0000313" key="11">
    <source>
        <dbReference type="Proteomes" id="UP000666915"/>
    </source>
</evidence>
<evidence type="ECO:0000256" key="6">
    <source>
        <dbReference type="ARBA" id="ARBA00048772"/>
    </source>
</evidence>
<dbReference type="InterPro" id="IPR006131">
    <property type="entry name" value="Asp_carbamoyltransf_Asp/Orn-bd"/>
</dbReference>
<dbReference type="Proteomes" id="UP000666915">
    <property type="component" value="Unassembled WGS sequence"/>
</dbReference>
<feature type="binding site" evidence="7">
    <location>
        <position position="292"/>
    </location>
    <ligand>
        <name>carbamoyl phosphate</name>
        <dbReference type="ChEBI" id="CHEBI:58228"/>
    </ligand>
</feature>
<comment type="similarity">
    <text evidence="2 7">Belongs to the aspartate/ornithine carbamoyltransferase superfamily. OTCase family.</text>
</comment>
<proteinExistence type="inferred from homology"/>
<keyword evidence="7" id="KW-0963">Cytoplasm</keyword>
<evidence type="ECO:0000259" key="8">
    <source>
        <dbReference type="Pfam" id="PF00185"/>
    </source>
</evidence>
<feature type="binding site" evidence="7">
    <location>
        <position position="223"/>
    </location>
    <ligand>
        <name>L-ornithine</name>
        <dbReference type="ChEBI" id="CHEBI:46911"/>
    </ligand>
</feature>
<dbReference type="InterPro" id="IPR002292">
    <property type="entry name" value="Orn/put_carbamltrans"/>
</dbReference>
<gene>
    <name evidence="10" type="primary">argF</name>
    <name evidence="10" type="ORF">J4557_27845</name>
</gene>
<dbReference type="PANTHER" id="PTHR45753:SF3">
    <property type="entry name" value="ORNITHINE TRANSCARBAMYLASE, MITOCHONDRIAL"/>
    <property type="match status" value="1"/>
</dbReference>
<dbReference type="HAMAP" id="MF_01109">
    <property type="entry name" value="OTCase"/>
    <property type="match status" value="1"/>
</dbReference>
<feature type="binding site" evidence="7">
    <location>
        <begin position="227"/>
        <end position="228"/>
    </location>
    <ligand>
        <name>L-ornithine</name>
        <dbReference type="ChEBI" id="CHEBI:46911"/>
    </ligand>
</feature>
<dbReference type="SUPFAM" id="SSF53671">
    <property type="entry name" value="Aspartate/ornithine carbamoyltransferase"/>
    <property type="match status" value="1"/>
</dbReference>
<feature type="domain" description="Aspartate/ornithine carbamoyltransferase carbamoyl-P binding" evidence="9">
    <location>
        <begin position="2"/>
        <end position="140"/>
    </location>
</feature>
<dbReference type="GO" id="GO:0004585">
    <property type="term" value="F:ornithine carbamoyltransferase activity"/>
    <property type="evidence" value="ECO:0007669"/>
    <property type="project" value="UniProtKB-EC"/>
</dbReference>
<name>A0ABS3R506_9ACTN</name>
<comment type="caution">
    <text evidence="10">The sequence shown here is derived from an EMBL/GenBank/DDBJ whole genome shotgun (WGS) entry which is preliminary data.</text>
</comment>
<dbReference type="EMBL" id="JAGEOK010000019">
    <property type="protein sequence ID" value="MBO2441341.1"/>
    <property type="molecule type" value="Genomic_DNA"/>
</dbReference>
<evidence type="ECO:0000256" key="3">
    <source>
        <dbReference type="ARBA" id="ARBA00013007"/>
    </source>
</evidence>